<evidence type="ECO:0000256" key="1">
    <source>
        <dbReference type="ARBA" id="ARBA00001589"/>
    </source>
</evidence>
<comment type="catalytic activity">
    <reaction evidence="1">
        <text>D-glucono-1,5-lactone + H2O = D-gluconate + H(+)</text>
        <dbReference type="Rhea" id="RHEA:10440"/>
        <dbReference type="ChEBI" id="CHEBI:15377"/>
        <dbReference type="ChEBI" id="CHEBI:15378"/>
        <dbReference type="ChEBI" id="CHEBI:16217"/>
        <dbReference type="ChEBI" id="CHEBI:18391"/>
        <dbReference type="EC" id="3.1.1.17"/>
    </reaction>
</comment>
<dbReference type="Proteomes" id="UP001152759">
    <property type="component" value="Chromosome 5"/>
</dbReference>
<evidence type="ECO:0000256" key="11">
    <source>
        <dbReference type="ARBA" id="ARBA00022801"/>
    </source>
</evidence>
<accession>A0A9P0G0S4</accession>
<feature type="binding site" evidence="15">
    <location>
        <position position="214"/>
    </location>
    <ligand>
        <name>a divalent metal cation</name>
        <dbReference type="ChEBI" id="CHEBI:60240"/>
    </ligand>
</feature>
<dbReference type="FunFam" id="2.120.10.30:FF:000027">
    <property type="entry name" value="Regucalcin homologue"/>
    <property type="match status" value="1"/>
</dbReference>
<keyword evidence="11" id="KW-0378">Hydrolase</keyword>
<evidence type="ECO:0000256" key="5">
    <source>
        <dbReference type="ARBA" id="ARBA00004496"/>
    </source>
</evidence>
<evidence type="ECO:0000256" key="8">
    <source>
        <dbReference type="ARBA" id="ARBA00016808"/>
    </source>
</evidence>
<comment type="cofactor">
    <cofactor evidence="4">
        <name>Mg(2+)</name>
        <dbReference type="ChEBI" id="CHEBI:18420"/>
    </cofactor>
</comment>
<comment type="similarity">
    <text evidence="6">Belongs to the SMP-30/CGR1 family.</text>
</comment>
<dbReference type="InterPro" id="IPR008367">
    <property type="entry name" value="Regucalcin"/>
</dbReference>
<evidence type="ECO:0000256" key="13">
    <source>
        <dbReference type="ARBA" id="ARBA00032464"/>
    </source>
</evidence>
<evidence type="ECO:0000259" key="16">
    <source>
        <dbReference type="Pfam" id="PF08450"/>
    </source>
</evidence>
<comment type="cofactor">
    <cofactor evidence="3">
        <name>Mn(2+)</name>
        <dbReference type="ChEBI" id="CHEBI:29035"/>
    </cofactor>
</comment>
<evidence type="ECO:0000256" key="9">
    <source>
        <dbReference type="ARBA" id="ARBA00022490"/>
    </source>
</evidence>
<dbReference type="GO" id="GO:0005737">
    <property type="term" value="C:cytoplasm"/>
    <property type="evidence" value="ECO:0007669"/>
    <property type="project" value="UniProtKB-SubCell"/>
</dbReference>
<evidence type="ECO:0000256" key="6">
    <source>
        <dbReference type="ARBA" id="ARBA00008853"/>
    </source>
</evidence>
<dbReference type="SUPFAM" id="SSF63829">
    <property type="entry name" value="Calcium-dependent phosphotriesterase"/>
    <property type="match status" value="1"/>
</dbReference>
<keyword evidence="9" id="KW-0963">Cytoplasm</keyword>
<evidence type="ECO:0000256" key="4">
    <source>
        <dbReference type="ARBA" id="ARBA00001946"/>
    </source>
</evidence>
<dbReference type="OrthoDB" id="423498at2759"/>
<feature type="binding site" evidence="15">
    <location>
        <position position="18"/>
    </location>
    <ligand>
        <name>a divalent metal cation</name>
        <dbReference type="ChEBI" id="CHEBI:60240"/>
    </ligand>
</feature>
<feature type="binding site" evidence="15">
    <location>
        <position position="162"/>
    </location>
    <ligand>
        <name>a divalent metal cation</name>
        <dbReference type="ChEBI" id="CHEBI:60240"/>
    </ligand>
</feature>
<dbReference type="Gene3D" id="2.120.10.30">
    <property type="entry name" value="TolB, C-terminal domain"/>
    <property type="match status" value="1"/>
</dbReference>
<evidence type="ECO:0000256" key="15">
    <source>
        <dbReference type="PIRSR" id="PIRSR605511-2"/>
    </source>
</evidence>
<comment type="subcellular location">
    <subcellularLocation>
        <location evidence="5">Cytoplasm</location>
    </subcellularLocation>
</comment>
<feature type="binding site" evidence="15">
    <location>
        <position position="110"/>
    </location>
    <ligand>
        <name>substrate</name>
    </ligand>
</feature>
<evidence type="ECO:0000256" key="3">
    <source>
        <dbReference type="ARBA" id="ARBA00001936"/>
    </source>
</evidence>
<dbReference type="GO" id="GO:0004341">
    <property type="term" value="F:gluconolactonase activity"/>
    <property type="evidence" value="ECO:0007669"/>
    <property type="project" value="UniProtKB-EC"/>
</dbReference>
<comment type="cofactor">
    <cofactor evidence="15">
        <name>Zn(2+)</name>
        <dbReference type="ChEBI" id="CHEBI:29105"/>
    </cofactor>
    <text evidence="15">Binds 1 divalent metal cation per subunit.</text>
</comment>
<evidence type="ECO:0000256" key="7">
    <source>
        <dbReference type="ARBA" id="ARBA00013227"/>
    </source>
</evidence>
<organism evidence="17 18">
    <name type="scientific">Bemisia tabaci</name>
    <name type="common">Sweetpotato whitefly</name>
    <name type="synonym">Aleurodes tabaci</name>
    <dbReference type="NCBI Taxonomy" id="7038"/>
    <lineage>
        <taxon>Eukaryota</taxon>
        <taxon>Metazoa</taxon>
        <taxon>Ecdysozoa</taxon>
        <taxon>Arthropoda</taxon>
        <taxon>Hexapoda</taxon>
        <taxon>Insecta</taxon>
        <taxon>Pterygota</taxon>
        <taxon>Neoptera</taxon>
        <taxon>Paraneoptera</taxon>
        <taxon>Hemiptera</taxon>
        <taxon>Sternorrhyncha</taxon>
        <taxon>Aleyrodoidea</taxon>
        <taxon>Aleyrodidae</taxon>
        <taxon>Aleyrodinae</taxon>
        <taxon>Bemisia</taxon>
    </lineage>
</organism>
<keyword evidence="10 15" id="KW-0479">Metal-binding</keyword>
<keyword evidence="15" id="KW-0862">Zinc</keyword>
<dbReference type="InterPro" id="IPR005511">
    <property type="entry name" value="SMP-30"/>
</dbReference>
<dbReference type="PRINTS" id="PR01791">
    <property type="entry name" value="REGUCALCIN"/>
</dbReference>
<evidence type="ECO:0000313" key="17">
    <source>
        <dbReference type="EMBL" id="CAH0772132.1"/>
    </source>
</evidence>
<gene>
    <name evidence="17" type="ORF">BEMITA_LOCUS8780</name>
</gene>
<evidence type="ECO:0000256" key="12">
    <source>
        <dbReference type="ARBA" id="ARBA00022837"/>
    </source>
</evidence>
<dbReference type="AlphaFoldDB" id="A0A9P0G0S4"/>
<dbReference type="PRINTS" id="PR01790">
    <property type="entry name" value="SMP30FAMILY"/>
</dbReference>
<dbReference type="PANTHER" id="PTHR10907">
    <property type="entry name" value="REGUCALCIN"/>
    <property type="match status" value="1"/>
</dbReference>
<dbReference type="EMBL" id="OU963866">
    <property type="protein sequence ID" value="CAH0772132.1"/>
    <property type="molecule type" value="Genomic_DNA"/>
</dbReference>
<evidence type="ECO:0000313" key="18">
    <source>
        <dbReference type="Proteomes" id="UP001152759"/>
    </source>
</evidence>
<proteinExistence type="inferred from homology"/>
<evidence type="ECO:0000256" key="2">
    <source>
        <dbReference type="ARBA" id="ARBA00001913"/>
    </source>
</evidence>
<dbReference type="EC" id="3.1.1.17" evidence="7"/>
<keyword evidence="12" id="KW-0106">Calcium</keyword>
<dbReference type="Pfam" id="PF08450">
    <property type="entry name" value="SGL"/>
    <property type="match status" value="1"/>
</dbReference>
<protein>
    <recommendedName>
        <fullName evidence="8">Regucalcin</fullName>
        <ecNumber evidence="7">3.1.1.17</ecNumber>
    </recommendedName>
    <alternativeName>
        <fullName evidence="13">Gluconolactonase</fullName>
    </alternativeName>
</protein>
<dbReference type="GO" id="GO:0005509">
    <property type="term" value="F:calcium ion binding"/>
    <property type="evidence" value="ECO:0007669"/>
    <property type="project" value="InterPro"/>
</dbReference>
<feature type="active site" description="Proton donor/acceptor" evidence="14">
    <location>
        <position position="214"/>
    </location>
</feature>
<evidence type="ECO:0000256" key="14">
    <source>
        <dbReference type="PIRSR" id="PIRSR605511-1"/>
    </source>
</evidence>
<evidence type="ECO:0000256" key="10">
    <source>
        <dbReference type="ARBA" id="ARBA00022723"/>
    </source>
</evidence>
<feature type="binding site" evidence="15">
    <location>
        <position position="112"/>
    </location>
    <ligand>
        <name>substrate</name>
    </ligand>
</feature>
<sequence length="309" mass="34531">MSSKVQVTPIGPQLSLGEGPHWDEKTKTLYYVDIVESAIHRYVPHKNEHSHCKLKGKTVSFVVPVEGKEDSEFVVGLERDVVHVVWDLKSNKPTATKVLCSAEEDRGRNRLNDGKVDPTGRLWAGTMLHLGEVDNYPFSSHLYSFDKGSKPKRHLSEIAISNGLAWSPDHTKFYYIDSFKFKVQAYDYDKSSGTISNERTVFDFKANNVEGFPDGMTIDSEGKLWVAVYSGAKVIRVDPDTGKLLYTLPIPSWEVTSVVFGGPNLDELYVTSANQFKNNPKDKYPQPGQTFKVTNLGVKGTPSVSIKLN</sequence>
<name>A0A9P0G0S4_BEMTA</name>
<reference evidence="17" key="1">
    <citation type="submission" date="2021-12" db="EMBL/GenBank/DDBJ databases">
        <authorList>
            <person name="King R."/>
        </authorList>
    </citation>
    <scope>NUCLEOTIDE SEQUENCE</scope>
</reference>
<feature type="domain" description="SMP-30/Gluconolactonase/LRE-like region" evidence="16">
    <location>
        <begin position="16"/>
        <end position="274"/>
    </location>
</feature>
<dbReference type="GO" id="GO:0019853">
    <property type="term" value="P:L-ascorbic acid biosynthetic process"/>
    <property type="evidence" value="ECO:0007669"/>
    <property type="project" value="TreeGrafter"/>
</dbReference>
<dbReference type="InterPro" id="IPR013658">
    <property type="entry name" value="SGL"/>
</dbReference>
<dbReference type="InterPro" id="IPR011042">
    <property type="entry name" value="6-blade_b-propeller_TolB-like"/>
</dbReference>
<comment type="cofactor">
    <cofactor evidence="2">
        <name>Ca(2+)</name>
        <dbReference type="ChEBI" id="CHEBI:29108"/>
    </cofactor>
</comment>
<dbReference type="PANTHER" id="PTHR10907:SF66">
    <property type="entry name" value="MIP34848P1-RELATED"/>
    <property type="match status" value="1"/>
</dbReference>
<keyword evidence="18" id="KW-1185">Reference proteome</keyword>
<dbReference type="GO" id="GO:0030234">
    <property type="term" value="F:enzyme regulator activity"/>
    <property type="evidence" value="ECO:0007669"/>
    <property type="project" value="InterPro"/>
</dbReference>